<dbReference type="Pfam" id="PF05922">
    <property type="entry name" value="Inhibitor_I9"/>
    <property type="match status" value="1"/>
</dbReference>
<dbReference type="PROSITE" id="PS51892">
    <property type="entry name" value="SUBTILASE"/>
    <property type="match status" value="1"/>
</dbReference>
<proteinExistence type="inferred from homology"/>
<evidence type="ECO:0000313" key="10">
    <source>
        <dbReference type="Proteomes" id="UP000694255"/>
    </source>
</evidence>
<keyword evidence="10" id="KW-1185">Reference proteome</keyword>
<evidence type="ECO:0000313" key="9">
    <source>
        <dbReference type="EMBL" id="KAG7663129.1"/>
    </source>
</evidence>
<dbReference type="GeneID" id="73470108"/>
<feature type="active site" description="Charge relay system" evidence="5">
    <location>
        <position position="385"/>
    </location>
</feature>
<sequence length="460" mass="49681">MWIIAIVSLMTVTNALILPDIYASPITISDLSSGINNVEDISPSNENKASLLETNILDDTLPFHYIVVYKSSLAKSKREEHKDWITRRHRELMSNYIRRDDNEPTPKALNFFGIGDTVRGYSGYFSNSLLQEILKNPEIDFVEHDAKINIQKFQIQNNATWGLARISQRLNFNNGYFLYDDQGGKGVTAYIVDTGIATTLAEFEGRASWGKSIANPELTTDVHGHGTHVAGILGSKTYGVAKQVKLVAVGVMNSHGGGYNSDIIKGVEYAVIQHKKDIQSKKKGFKGSVVNISIGGVLSNALDMAINAATAEGLHVAVAAGNEGDDACKHSPARASGSITVGAIIKNDIVASYSNWGVCVDIYAPGGEIASTSISSRSQIESGTSMATPFVSGLLAYFLSLHPEGSSEYAQKVDPIVLKKRIIAYGTKGKLTGLHGESPNILAFNGAGSGFDYFWNKLQI</sequence>
<dbReference type="PROSITE" id="PS00137">
    <property type="entry name" value="SUBTILASE_HIS"/>
    <property type="match status" value="1"/>
</dbReference>
<evidence type="ECO:0000259" key="8">
    <source>
        <dbReference type="Pfam" id="PF05922"/>
    </source>
</evidence>
<comment type="caution">
    <text evidence="9">The sequence shown here is derived from an EMBL/GenBank/DDBJ whole genome shotgun (WGS) entry which is preliminary data.</text>
</comment>
<dbReference type="GO" id="GO:0004252">
    <property type="term" value="F:serine-type endopeptidase activity"/>
    <property type="evidence" value="ECO:0007669"/>
    <property type="project" value="UniProtKB-UniRule"/>
</dbReference>
<dbReference type="InterPro" id="IPR050131">
    <property type="entry name" value="Peptidase_S8_subtilisin-like"/>
</dbReference>
<dbReference type="PANTHER" id="PTHR43806:SF11">
    <property type="entry name" value="CEREVISIN-RELATED"/>
    <property type="match status" value="1"/>
</dbReference>
<dbReference type="FunFam" id="3.40.50.200:FF:000007">
    <property type="entry name" value="Subtilisin-like serine protease"/>
    <property type="match status" value="1"/>
</dbReference>
<dbReference type="PROSITE" id="PS00138">
    <property type="entry name" value="SUBTILASE_SER"/>
    <property type="match status" value="1"/>
</dbReference>
<gene>
    <name evidence="9" type="ORF">J8A68_003307</name>
</gene>
<dbReference type="GO" id="GO:0006508">
    <property type="term" value="P:proteolysis"/>
    <property type="evidence" value="ECO:0007669"/>
    <property type="project" value="UniProtKB-KW"/>
</dbReference>
<evidence type="ECO:0000256" key="2">
    <source>
        <dbReference type="ARBA" id="ARBA00022670"/>
    </source>
</evidence>
<evidence type="ECO:0000256" key="4">
    <source>
        <dbReference type="ARBA" id="ARBA00022825"/>
    </source>
</evidence>
<dbReference type="InterPro" id="IPR000209">
    <property type="entry name" value="Peptidase_S8/S53_dom"/>
</dbReference>
<reference evidence="9 10" key="1">
    <citation type="journal article" date="2021" name="DNA Res.">
        <title>Genome analysis of Candida subhashii reveals its hybrid nature and dual mitochondrial genome conformations.</title>
        <authorList>
            <person name="Mixao V."/>
            <person name="Hegedusova E."/>
            <person name="Saus E."/>
            <person name="Pryszcz L.P."/>
            <person name="Cillingova A."/>
            <person name="Nosek J."/>
            <person name="Gabaldon T."/>
        </authorList>
    </citation>
    <scope>NUCLEOTIDE SEQUENCE [LARGE SCALE GENOMIC DNA]</scope>
    <source>
        <strain evidence="9 10">CBS 10753</strain>
    </source>
</reference>
<evidence type="ECO:0000259" key="7">
    <source>
        <dbReference type="Pfam" id="PF00082"/>
    </source>
</evidence>
<dbReference type="Proteomes" id="UP000694255">
    <property type="component" value="Unassembled WGS sequence"/>
</dbReference>
<accession>A0A8J5QJG5</accession>
<evidence type="ECO:0000256" key="5">
    <source>
        <dbReference type="PROSITE-ProRule" id="PRU01240"/>
    </source>
</evidence>
<dbReference type="CDD" id="cd04077">
    <property type="entry name" value="Peptidases_S8_PCSK9_ProteinaseK_like"/>
    <property type="match status" value="1"/>
</dbReference>
<dbReference type="OrthoDB" id="206201at2759"/>
<comment type="similarity">
    <text evidence="1 5">Belongs to the peptidase S8 family.</text>
</comment>
<feature type="chain" id="PRO_5035161137" evidence="6">
    <location>
        <begin position="16"/>
        <end position="460"/>
    </location>
</feature>
<evidence type="ECO:0000256" key="6">
    <source>
        <dbReference type="SAM" id="SignalP"/>
    </source>
</evidence>
<protein>
    <submittedName>
        <fullName evidence="9">Uncharacterized protein</fullName>
    </submittedName>
</protein>
<evidence type="ECO:0000256" key="3">
    <source>
        <dbReference type="ARBA" id="ARBA00022801"/>
    </source>
</evidence>
<name>A0A8J5QJG5_9ASCO</name>
<organism evidence="9 10">
    <name type="scientific">[Candida] subhashii</name>
    <dbReference type="NCBI Taxonomy" id="561895"/>
    <lineage>
        <taxon>Eukaryota</taxon>
        <taxon>Fungi</taxon>
        <taxon>Dikarya</taxon>
        <taxon>Ascomycota</taxon>
        <taxon>Saccharomycotina</taxon>
        <taxon>Pichiomycetes</taxon>
        <taxon>Debaryomycetaceae</taxon>
        <taxon>Spathaspora</taxon>
    </lineage>
</organism>
<feature type="active site" description="Charge relay system" evidence="5">
    <location>
        <position position="193"/>
    </location>
</feature>
<feature type="signal peptide" evidence="6">
    <location>
        <begin position="1"/>
        <end position="15"/>
    </location>
</feature>
<keyword evidence="3 5" id="KW-0378">Hydrolase</keyword>
<dbReference type="InterPro" id="IPR022398">
    <property type="entry name" value="Peptidase_S8_His-AS"/>
</dbReference>
<keyword evidence="2 5" id="KW-0645">Protease</keyword>
<feature type="domain" description="Inhibitor I9" evidence="8">
    <location>
        <begin position="65"/>
        <end position="149"/>
    </location>
</feature>
<dbReference type="AlphaFoldDB" id="A0A8J5QJG5"/>
<feature type="domain" description="Peptidase S8/S53" evidence="7">
    <location>
        <begin position="184"/>
        <end position="409"/>
    </location>
</feature>
<dbReference type="PANTHER" id="PTHR43806">
    <property type="entry name" value="PEPTIDASE S8"/>
    <property type="match status" value="1"/>
</dbReference>
<dbReference type="InterPro" id="IPR010259">
    <property type="entry name" value="S8pro/Inhibitor_I9"/>
</dbReference>
<dbReference type="EMBL" id="JAGSYN010000144">
    <property type="protein sequence ID" value="KAG7663129.1"/>
    <property type="molecule type" value="Genomic_DNA"/>
</dbReference>
<dbReference type="InterPro" id="IPR023828">
    <property type="entry name" value="Peptidase_S8_Ser-AS"/>
</dbReference>
<dbReference type="RefSeq" id="XP_049263361.1">
    <property type="nucleotide sequence ID" value="XM_049407150.1"/>
</dbReference>
<feature type="active site" description="Charge relay system" evidence="5">
    <location>
        <position position="225"/>
    </location>
</feature>
<dbReference type="Pfam" id="PF00082">
    <property type="entry name" value="Peptidase_S8"/>
    <property type="match status" value="1"/>
</dbReference>
<dbReference type="InterPro" id="IPR034193">
    <property type="entry name" value="PCSK9_ProteinaseK-like"/>
</dbReference>
<evidence type="ECO:0000256" key="1">
    <source>
        <dbReference type="ARBA" id="ARBA00011073"/>
    </source>
</evidence>
<keyword evidence="6" id="KW-0732">Signal</keyword>
<keyword evidence="4 5" id="KW-0720">Serine protease</keyword>